<dbReference type="AlphaFoldDB" id="A0A6S6U1S6"/>
<organism evidence="1">
    <name type="scientific">uncultured Thiotrichaceae bacterium</name>
    <dbReference type="NCBI Taxonomy" id="298394"/>
    <lineage>
        <taxon>Bacteria</taxon>
        <taxon>Pseudomonadati</taxon>
        <taxon>Pseudomonadota</taxon>
        <taxon>Gammaproteobacteria</taxon>
        <taxon>Thiotrichales</taxon>
        <taxon>Thiotrichaceae</taxon>
        <taxon>environmental samples</taxon>
    </lineage>
</organism>
<feature type="non-terminal residue" evidence="1">
    <location>
        <position position="1"/>
    </location>
</feature>
<sequence length="42" mass="4981">GVHTEPLKDPGVQEKYAFQTLGTYGLERRHRLTKNYNHRKIK</sequence>
<gene>
    <name evidence="1" type="ORF">HELGO_WM61967</name>
</gene>
<reference evidence="1" key="1">
    <citation type="submission" date="2020-01" db="EMBL/GenBank/DDBJ databases">
        <authorList>
            <person name="Meier V. D."/>
            <person name="Meier V D."/>
        </authorList>
    </citation>
    <scope>NUCLEOTIDE SEQUENCE</scope>
    <source>
        <strain evidence="1">HLG_WM_MAG_08</strain>
    </source>
</reference>
<protein>
    <submittedName>
        <fullName evidence="1">Uncharacterized protein</fullName>
    </submittedName>
</protein>
<dbReference type="EMBL" id="CACVAV010000405">
    <property type="protein sequence ID" value="CAA6825664.1"/>
    <property type="molecule type" value="Genomic_DNA"/>
</dbReference>
<proteinExistence type="predicted"/>
<accession>A0A6S6U1S6</accession>
<evidence type="ECO:0000313" key="1">
    <source>
        <dbReference type="EMBL" id="CAA6825664.1"/>
    </source>
</evidence>
<name>A0A6S6U1S6_9GAMM</name>